<sequence>MDNCTRLNSWFYMLAVALRVKDTVNKMIEKQYDELKDDYISLDDWKILEDTYKFLKPFEEATKLGESDLATLDKALYTIDFLQHHLKNS</sequence>
<gene>
    <name evidence="1" type="ORF">K469DRAFT_540153</name>
</gene>
<dbReference type="OrthoDB" id="3791344at2759"/>
<proteinExistence type="predicted"/>
<evidence type="ECO:0000313" key="2">
    <source>
        <dbReference type="Proteomes" id="UP000800200"/>
    </source>
</evidence>
<name>A0A6A6E3J0_9PEZI</name>
<keyword evidence="2" id="KW-1185">Reference proteome</keyword>
<feature type="non-terminal residue" evidence="1">
    <location>
        <position position="89"/>
    </location>
</feature>
<accession>A0A6A6E3J0</accession>
<protein>
    <submittedName>
        <fullName evidence="1">Uncharacterized protein</fullName>
    </submittedName>
</protein>
<organism evidence="1 2">
    <name type="scientific">Zopfia rhizophila CBS 207.26</name>
    <dbReference type="NCBI Taxonomy" id="1314779"/>
    <lineage>
        <taxon>Eukaryota</taxon>
        <taxon>Fungi</taxon>
        <taxon>Dikarya</taxon>
        <taxon>Ascomycota</taxon>
        <taxon>Pezizomycotina</taxon>
        <taxon>Dothideomycetes</taxon>
        <taxon>Dothideomycetes incertae sedis</taxon>
        <taxon>Zopfiaceae</taxon>
        <taxon>Zopfia</taxon>
    </lineage>
</organism>
<dbReference type="Proteomes" id="UP000800200">
    <property type="component" value="Unassembled WGS sequence"/>
</dbReference>
<evidence type="ECO:0000313" key="1">
    <source>
        <dbReference type="EMBL" id="KAF2185575.1"/>
    </source>
</evidence>
<dbReference type="EMBL" id="ML994633">
    <property type="protein sequence ID" value="KAF2185575.1"/>
    <property type="molecule type" value="Genomic_DNA"/>
</dbReference>
<dbReference type="SUPFAM" id="SSF53098">
    <property type="entry name" value="Ribonuclease H-like"/>
    <property type="match status" value="1"/>
</dbReference>
<dbReference type="InterPro" id="IPR012337">
    <property type="entry name" value="RNaseH-like_sf"/>
</dbReference>
<reference evidence="1" key="1">
    <citation type="journal article" date="2020" name="Stud. Mycol.">
        <title>101 Dothideomycetes genomes: a test case for predicting lifestyles and emergence of pathogens.</title>
        <authorList>
            <person name="Haridas S."/>
            <person name="Albert R."/>
            <person name="Binder M."/>
            <person name="Bloem J."/>
            <person name="Labutti K."/>
            <person name="Salamov A."/>
            <person name="Andreopoulos B."/>
            <person name="Baker S."/>
            <person name="Barry K."/>
            <person name="Bills G."/>
            <person name="Bluhm B."/>
            <person name="Cannon C."/>
            <person name="Castanera R."/>
            <person name="Culley D."/>
            <person name="Daum C."/>
            <person name="Ezra D."/>
            <person name="Gonzalez J."/>
            <person name="Henrissat B."/>
            <person name="Kuo A."/>
            <person name="Liang C."/>
            <person name="Lipzen A."/>
            <person name="Lutzoni F."/>
            <person name="Magnuson J."/>
            <person name="Mondo S."/>
            <person name="Nolan M."/>
            <person name="Ohm R."/>
            <person name="Pangilinan J."/>
            <person name="Park H.-J."/>
            <person name="Ramirez L."/>
            <person name="Alfaro M."/>
            <person name="Sun H."/>
            <person name="Tritt A."/>
            <person name="Yoshinaga Y."/>
            <person name="Zwiers L.-H."/>
            <person name="Turgeon B."/>
            <person name="Goodwin S."/>
            <person name="Spatafora J."/>
            <person name="Crous P."/>
            <person name="Grigoriev I."/>
        </authorList>
    </citation>
    <scope>NUCLEOTIDE SEQUENCE</scope>
    <source>
        <strain evidence="1">CBS 207.26</strain>
    </source>
</reference>
<dbReference type="AlphaFoldDB" id="A0A6A6E3J0"/>